<organism evidence="1">
    <name type="scientific">Anguilla anguilla</name>
    <name type="common">European freshwater eel</name>
    <name type="synonym">Muraena anguilla</name>
    <dbReference type="NCBI Taxonomy" id="7936"/>
    <lineage>
        <taxon>Eukaryota</taxon>
        <taxon>Metazoa</taxon>
        <taxon>Chordata</taxon>
        <taxon>Craniata</taxon>
        <taxon>Vertebrata</taxon>
        <taxon>Euteleostomi</taxon>
        <taxon>Actinopterygii</taxon>
        <taxon>Neopterygii</taxon>
        <taxon>Teleostei</taxon>
        <taxon>Anguilliformes</taxon>
        <taxon>Anguillidae</taxon>
        <taxon>Anguilla</taxon>
    </lineage>
</organism>
<dbReference type="EMBL" id="GBXM01025072">
    <property type="protein sequence ID" value="JAH83505.1"/>
    <property type="molecule type" value="Transcribed_RNA"/>
</dbReference>
<sequence length="61" mass="7038">MMGIDLCNLLFCHHQGAPQKKRNIPPPQSCHICCTCDLLNFFVIKMQQYTRTGNWPTPIFS</sequence>
<reference evidence="1" key="1">
    <citation type="submission" date="2014-11" db="EMBL/GenBank/DDBJ databases">
        <authorList>
            <person name="Amaro Gonzalez C."/>
        </authorList>
    </citation>
    <scope>NUCLEOTIDE SEQUENCE</scope>
</reference>
<dbReference type="AlphaFoldDB" id="A0A0E9W1R0"/>
<name>A0A0E9W1R0_ANGAN</name>
<reference evidence="1" key="2">
    <citation type="journal article" date="2015" name="Fish Shellfish Immunol.">
        <title>Early steps in the European eel (Anguilla anguilla)-Vibrio vulnificus interaction in the gills: Role of the RtxA13 toxin.</title>
        <authorList>
            <person name="Callol A."/>
            <person name="Pajuelo D."/>
            <person name="Ebbesson L."/>
            <person name="Teles M."/>
            <person name="MacKenzie S."/>
            <person name="Amaro C."/>
        </authorList>
    </citation>
    <scope>NUCLEOTIDE SEQUENCE</scope>
</reference>
<proteinExistence type="predicted"/>
<accession>A0A0E9W1R0</accession>
<evidence type="ECO:0000313" key="1">
    <source>
        <dbReference type="EMBL" id="JAH83505.1"/>
    </source>
</evidence>
<protein>
    <submittedName>
        <fullName evidence="1">Uncharacterized protein</fullName>
    </submittedName>
</protein>